<proteinExistence type="inferred from homology"/>
<dbReference type="GO" id="GO:0006282">
    <property type="term" value="P:regulation of DNA repair"/>
    <property type="evidence" value="ECO:0007669"/>
    <property type="project" value="UniProtKB-UniRule"/>
</dbReference>
<feature type="domain" description="RecX second three-helical" evidence="6">
    <location>
        <begin position="65"/>
        <end position="105"/>
    </location>
</feature>
<dbReference type="AlphaFoldDB" id="A0A1M6AEX9"/>
<evidence type="ECO:0000259" key="8">
    <source>
        <dbReference type="Pfam" id="PF21982"/>
    </source>
</evidence>
<dbReference type="Pfam" id="PF02631">
    <property type="entry name" value="RecX_HTH2"/>
    <property type="match status" value="1"/>
</dbReference>
<evidence type="ECO:0000313" key="9">
    <source>
        <dbReference type="EMBL" id="SHI35104.1"/>
    </source>
</evidence>
<dbReference type="HAMAP" id="MF_01114">
    <property type="entry name" value="RecX"/>
    <property type="match status" value="1"/>
</dbReference>
<dbReference type="Gene3D" id="1.10.10.10">
    <property type="entry name" value="Winged helix-like DNA-binding domain superfamily/Winged helix DNA-binding domain"/>
    <property type="match status" value="3"/>
</dbReference>
<evidence type="ECO:0000259" key="6">
    <source>
        <dbReference type="Pfam" id="PF02631"/>
    </source>
</evidence>
<evidence type="ECO:0000256" key="4">
    <source>
        <dbReference type="ARBA" id="ARBA00022490"/>
    </source>
</evidence>
<protein>
    <recommendedName>
        <fullName evidence="3 5">Regulatory protein RecX</fullName>
    </recommendedName>
</protein>
<evidence type="ECO:0000256" key="1">
    <source>
        <dbReference type="ARBA" id="ARBA00004496"/>
    </source>
</evidence>
<evidence type="ECO:0000256" key="5">
    <source>
        <dbReference type="HAMAP-Rule" id="MF_01114"/>
    </source>
</evidence>
<organism evidence="9 10">
    <name type="scientific">Tessaracoccus bendigoensis DSM 12906</name>
    <dbReference type="NCBI Taxonomy" id="1123357"/>
    <lineage>
        <taxon>Bacteria</taxon>
        <taxon>Bacillati</taxon>
        <taxon>Actinomycetota</taxon>
        <taxon>Actinomycetes</taxon>
        <taxon>Propionibacteriales</taxon>
        <taxon>Propionibacteriaceae</taxon>
        <taxon>Tessaracoccus</taxon>
    </lineage>
</organism>
<dbReference type="InterPro" id="IPR053924">
    <property type="entry name" value="RecX_HTH_2nd"/>
</dbReference>
<evidence type="ECO:0000256" key="3">
    <source>
        <dbReference type="ARBA" id="ARBA00018111"/>
    </source>
</evidence>
<dbReference type="PANTHER" id="PTHR33602:SF1">
    <property type="entry name" value="REGULATORY PROTEIN RECX FAMILY PROTEIN"/>
    <property type="match status" value="1"/>
</dbReference>
<dbReference type="GO" id="GO:0005737">
    <property type="term" value="C:cytoplasm"/>
    <property type="evidence" value="ECO:0007669"/>
    <property type="project" value="UniProtKB-SubCell"/>
</dbReference>
<accession>A0A1M6AEX9</accession>
<dbReference type="Proteomes" id="UP000184512">
    <property type="component" value="Unassembled WGS sequence"/>
</dbReference>
<evidence type="ECO:0000313" key="10">
    <source>
        <dbReference type="Proteomes" id="UP000184512"/>
    </source>
</evidence>
<name>A0A1M6AEX9_9ACTN</name>
<sequence length="175" mass="19395">MKLTSDQPTEERATQLEVARRIALDQLAVRQRSSKELRDALAKRNVPEDVAEEILQRFTAVGLLDDAAFAQALTQSRCRNGMRGKARIRQELREKGVDRETAEEAVAQLAPEDEYEAALALARRRAVAMARLEPHVMRRRLAGQLARRGFSGSVVGSVIAVVTDADPVEFSTGEQ</sequence>
<feature type="domain" description="RecX first three-helical" evidence="8">
    <location>
        <begin position="19"/>
        <end position="57"/>
    </location>
</feature>
<dbReference type="EMBL" id="FQZG01000004">
    <property type="protein sequence ID" value="SHI35104.1"/>
    <property type="molecule type" value="Genomic_DNA"/>
</dbReference>
<comment type="similarity">
    <text evidence="2 5">Belongs to the RecX family.</text>
</comment>
<keyword evidence="10" id="KW-1185">Reference proteome</keyword>
<dbReference type="InterPro" id="IPR053925">
    <property type="entry name" value="RecX_HTH_3rd"/>
</dbReference>
<dbReference type="STRING" id="1123357.SAMN02745244_00174"/>
<comment type="function">
    <text evidence="5">Modulates RecA activity.</text>
</comment>
<dbReference type="InterPro" id="IPR003783">
    <property type="entry name" value="Regulatory_RecX"/>
</dbReference>
<dbReference type="RefSeq" id="WP_073185520.1">
    <property type="nucleotide sequence ID" value="NZ_FQZG01000004.1"/>
</dbReference>
<dbReference type="Pfam" id="PF21982">
    <property type="entry name" value="RecX_HTH1"/>
    <property type="match status" value="1"/>
</dbReference>
<feature type="domain" description="RecX third three-helical" evidence="7">
    <location>
        <begin position="112"/>
        <end position="159"/>
    </location>
</feature>
<comment type="subcellular location">
    <subcellularLocation>
        <location evidence="1 5">Cytoplasm</location>
    </subcellularLocation>
</comment>
<gene>
    <name evidence="5" type="primary">recX</name>
    <name evidence="9" type="ORF">SAMN02745244_00174</name>
</gene>
<dbReference type="PANTHER" id="PTHR33602">
    <property type="entry name" value="REGULATORY PROTEIN RECX FAMILY PROTEIN"/>
    <property type="match status" value="1"/>
</dbReference>
<evidence type="ECO:0000259" key="7">
    <source>
        <dbReference type="Pfam" id="PF21981"/>
    </source>
</evidence>
<evidence type="ECO:0000256" key="2">
    <source>
        <dbReference type="ARBA" id="ARBA00009695"/>
    </source>
</evidence>
<dbReference type="InterPro" id="IPR053926">
    <property type="entry name" value="RecX_HTH_1st"/>
</dbReference>
<keyword evidence="4 5" id="KW-0963">Cytoplasm</keyword>
<dbReference type="Pfam" id="PF21981">
    <property type="entry name" value="RecX_HTH3"/>
    <property type="match status" value="1"/>
</dbReference>
<dbReference type="InterPro" id="IPR036388">
    <property type="entry name" value="WH-like_DNA-bd_sf"/>
</dbReference>
<reference evidence="10" key="1">
    <citation type="submission" date="2016-11" db="EMBL/GenBank/DDBJ databases">
        <authorList>
            <person name="Varghese N."/>
            <person name="Submissions S."/>
        </authorList>
    </citation>
    <scope>NUCLEOTIDE SEQUENCE [LARGE SCALE GENOMIC DNA]</scope>
    <source>
        <strain evidence="10">DSM 12906</strain>
    </source>
</reference>